<protein>
    <submittedName>
        <fullName evidence="1">Uncharacterized protein</fullName>
    </submittedName>
</protein>
<evidence type="ECO:0000313" key="2">
    <source>
        <dbReference type="Proteomes" id="UP000191160"/>
    </source>
</evidence>
<dbReference type="AlphaFoldDB" id="A0A1T1H4B5"/>
<dbReference type="EMBL" id="MVKX01000003">
    <property type="protein sequence ID" value="OOV84691.1"/>
    <property type="molecule type" value="Genomic_DNA"/>
</dbReference>
<evidence type="ECO:0000313" key="1">
    <source>
        <dbReference type="EMBL" id="OOV84691.1"/>
    </source>
</evidence>
<name>A0A1T1H4B5_9GAMM</name>
<gene>
    <name evidence="1" type="ORF">B1202_05630</name>
</gene>
<reference evidence="1 2" key="1">
    <citation type="submission" date="2017-02" db="EMBL/GenBank/DDBJ databases">
        <title>Acinetobacter sp. ANC 4945, whole genome shotgun sequencing project.</title>
        <authorList>
            <person name="Radolfova-Krizova L."/>
            <person name="Al Atrouni A."/>
            <person name="Nemec A."/>
        </authorList>
    </citation>
    <scope>NUCLEOTIDE SEQUENCE [LARGE SCALE GENOMIC DNA]</scope>
    <source>
        <strain evidence="1 2">ANC 4945</strain>
    </source>
</reference>
<dbReference type="Proteomes" id="UP000191160">
    <property type="component" value="Unassembled WGS sequence"/>
</dbReference>
<keyword evidence="2" id="KW-1185">Reference proteome</keyword>
<sequence length="145" mass="15689">MNQSRQEAANAVAQADRGYASNFNQASQTNNSVYSTSYLKTLDCTDLSVERKTFERTLEASQLALSQASAQQNNQVSKWAGLAGNALSAFSGQSETAARMGQFATAFSGNKNTQQDSNSAQQAMEVAQANLDNIDIYRQAKKCKN</sequence>
<accession>A0A1T1H4B5</accession>
<comment type="caution">
    <text evidence="1">The sequence shown here is derived from an EMBL/GenBank/DDBJ whole genome shotgun (WGS) entry which is preliminary data.</text>
</comment>
<proteinExistence type="predicted"/>
<organism evidence="1 2">
    <name type="scientific">Acinetobacter amyesii</name>
    <dbReference type="NCBI Taxonomy" id="2942470"/>
    <lineage>
        <taxon>Bacteria</taxon>
        <taxon>Pseudomonadati</taxon>
        <taxon>Pseudomonadota</taxon>
        <taxon>Gammaproteobacteria</taxon>
        <taxon>Moraxellales</taxon>
        <taxon>Moraxellaceae</taxon>
        <taxon>Acinetobacter</taxon>
    </lineage>
</organism>